<dbReference type="Gene3D" id="1.10.150.20">
    <property type="entry name" value="5' to 3' exonuclease, C-terminal subdomain"/>
    <property type="match status" value="2"/>
</dbReference>
<dbReference type="FunFam" id="1.10.150.20:FF:000004">
    <property type="entry name" value="U5 small nuclear ribonucleoprotein helicase"/>
    <property type="match status" value="1"/>
</dbReference>
<dbReference type="GO" id="GO:0003676">
    <property type="term" value="F:nucleic acid binding"/>
    <property type="evidence" value="ECO:0007669"/>
    <property type="project" value="InterPro"/>
</dbReference>
<dbReference type="InterPro" id="IPR001650">
    <property type="entry name" value="Helicase_C-like"/>
</dbReference>
<evidence type="ECO:0000256" key="7">
    <source>
        <dbReference type="ARBA" id="ARBA00022840"/>
    </source>
</evidence>
<dbReference type="Pfam" id="PF00270">
    <property type="entry name" value="DEAD"/>
    <property type="match status" value="2"/>
</dbReference>
<evidence type="ECO:0000259" key="12">
    <source>
        <dbReference type="PROSITE" id="PS51194"/>
    </source>
</evidence>
<comment type="catalytic activity">
    <reaction evidence="9">
        <text>ATP + H2O = ADP + phosphate + H(+)</text>
        <dbReference type="Rhea" id="RHEA:13065"/>
        <dbReference type="ChEBI" id="CHEBI:15377"/>
        <dbReference type="ChEBI" id="CHEBI:15378"/>
        <dbReference type="ChEBI" id="CHEBI:30616"/>
        <dbReference type="ChEBI" id="CHEBI:43474"/>
        <dbReference type="ChEBI" id="CHEBI:456216"/>
        <dbReference type="EC" id="3.6.4.13"/>
    </reaction>
</comment>
<dbReference type="SMART" id="SM00973">
    <property type="entry name" value="Sec63"/>
    <property type="match status" value="2"/>
</dbReference>
<dbReference type="InterPro" id="IPR014001">
    <property type="entry name" value="Helicase_ATP-bd"/>
</dbReference>
<dbReference type="EC" id="3.6.4.13" evidence="2"/>
<dbReference type="GO" id="GO:0005682">
    <property type="term" value="C:U5 snRNP"/>
    <property type="evidence" value="ECO:0007669"/>
    <property type="project" value="UniProtKB-ARBA"/>
</dbReference>
<dbReference type="InterPro" id="IPR014756">
    <property type="entry name" value="Ig_E-set"/>
</dbReference>
<dbReference type="FunFam" id="1.10.10.10:FF:000012">
    <property type="entry name" value="U5 small nuclear ribonucleoprotein helicase"/>
    <property type="match status" value="1"/>
</dbReference>
<dbReference type="FunFam" id="1.10.150.20:FF:000013">
    <property type="entry name" value="U5 small nuclear ribonucleoprotein kDa helicase"/>
    <property type="match status" value="1"/>
</dbReference>
<feature type="domain" description="Helicase ATP-binding" evidence="11">
    <location>
        <begin position="1294"/>
        <end position="1473"/>
    </location>
</feature>
<dbReference type="FunFam" id="1.10.3380.10:FF:000002">
    <property type="entry name" value="Activating signal cointegrator 1 complex subunit 3"/>
    <property type="match status" value="1"/>
</dbReference>
<dbReference type="SUPFAM" id="SSF81296">
    <property type="entry name" value="E set domains"/>
    <property type="match status" value="1"/>
</dbReference>
<dbReference type="GO" id="GO:0000393">
    <property type="term" value="P:spliceosomal conformational changes to generate catalytic conformation"/>
    <property type="evidence" value="ECO:0007669"/>
    <property type="project" value="UniProtKB-ARBA"/>
</dbReference>
<dbReference type="SUPFAM" id="SSF52540">
    <property type="entry name" value="P-loop containing nucleoside triphosphate hydrolases"/>
    <property type="match status" value="4"/>
</dbReference>
<dbReference type="PIRSF" id="PIRSF039073">
    <property type="entry name" value="BRR2"/>
    <property type="match status" value="1"/>
</dbReference>
<dbReference type="SUPFAM" id="SSF158702">
    <property type="entry name" value="Sec63 N-terminal domain-like"/>
    <property type="match status" value="2"/>
</dbReference>
<dbReference type="PROSITE" id="PS51194">
    <property type="entry name" value="HELICASE_CTER"/>
    <property type="match status" value="1"/>
</dbReference>
<dbReference type="Gene3D" id="2.60.40.150">
    <property type="entry name" value="C2 domain"/>
    <property type="match status" value="2"/>
</dbReference>
<evidence type="ECO:0000256" key="10">
    <source>
        <dbReference type="SAM" id="MobiDB-lite"/>
    </source>
</evidence>
<dbReference type="Pfam" id="PF23445">
    <property type="entry name" value="WHD_SNRNP200"/>
    <property type="match status" value="2"/>
</dbReference>
<dbReference type="Gene3D" id="1.10.3380.10">
    <property type="entry name" value="Sec63 N-terminal domain-like domain"/>
    <property type="match status" value="2"/>
</dbReference>
<keyword evidence="7" id="KW-0067">ATP-binding</keyword>
<dbReference type="PANTHER" id="PTHR47961">
    <property type="entry name" value="DNA POLYMERASE THETA, PUTATIVE (AFU_ORTHOLOGUE AFUA_1G05260)-RELATED"/>
    <property type="match status" value="1"/>
</dbReference>
<keyword evidence="5" id="KW-0378">Hydrolase</keyword>
<gene>
    <name evidence="13" type="ORF">LAMO00422_LOCUS6198</name>
</gene>
<evidence type="ECO:0000256" key="9">
    <source>
        <dbReference type="ARBA" id="ARBA00047984"/>
    </source>
</evidence>
<dbReference type="CDD" id="cd18021">
    <property type="entry name" value="DEXHc_Brr2_2"/>
    <property type="match status" value="1"/>
</dbReference>
<dbReference type="FunFam" id="3.40.50.300:FF:000102">
    <property type="entry name" value="RNA helicase, activating signal cointegrator 1"/>
    <property type="match status" value="1"/>
</dbReference>
<feature type="region of interest" description="Disordered" evidence="10">
    <location>
        <begin position="322"/>
        <end position="356"/>
    </location>
</feature>
<dbReference type="Pfam" id="PF00271">
    <property type="entry name" value="Helicase_C"/>
    <property type="match status" value="1"/>
</dbReference>
<evidence type="ECO:0000256" key="1">
    <source>
        <dbReference type="ARBA" id="ARBA00004123"/>
    </source>
</evidence>
<evidence type="ECO:0000256" key="2">
    <source>
        <dbReference type="ARBA" id="ARBA00012552"/>
    </source>
</evidence>
<dbReference type="InterPro" id="IPR004179">
    <property type="entry name" value="Sec63-dom"/>
</dbReference>
<dbReference type="CDD" id="cd18795">
    <property type="entry name" value="SF2_C_Ski2"/>
    <property type="match status" value="1"/>
</dbReference>
<reference evidence="13" key="1">
    <citation type="submission" date="2021-01" db="EMBL/GenBank/DDBJ databases">
        <authorList>
            <person name="Corre E."/>
            <person name="Pelletier E."/>
            <person name="Niang G."/>
            <person name="Scheremetjew M."/>
            <person name="Finn R."/>
            <person name="Kale V."/>
            <person name="Holt S."/>
            <person name="Cochrane G."/>
            <person name="Meng A."/>
            <person name="Brown T."/>
            <person name="Cohen L."/>
        </authorList>
    </citation>
    <scope>NUCLEOTIDE SEQUENCE</scope>
    <source>
        <strain evidence="13">CCMP2058</strain>
    </source>
</reference>
<comment type="subcellular location">
    <subcellularLocation>
        <location evidence="1">Nucleus</location>
    </subcellularLocation>
</comment>
<dbReference type="SMART" id="SM00487">
    <property type="entry name" value="DEXDc"/>
    <property type="match status" value="2"/>
</dbReference>
<accession>A0A7S0D2D4</accession>
<dbReference type="InterPro" id="IPR011545">
    <property type="entry name" value="DEAD/DEAH_box_helicase_dom"/>
</dbReference>
<dbReference type="CDD" id="cd18019">
    <property type="entry name" value="DEXHc_Brr2_1"/>
    <property type="match status" value="1"/>
</dbReference>
<proteinExistence type="predicted"/>
<dbReference type="FunFam" id="2.60.40.150:FF:000004">
    <property type="entry name" value="RNA helicase, activating signal cointegrator 1"/>
    <property type="match status" value="1"/>
</dbReference>
<keyword evidence="6" id="KW-0347">Helicase</keyword>
<dbReference type="GO" id="GO:0016787">
    <property type="term" value="F:hydrolase activity"/>
    <property type="evidence" value="ECO:0007669"/>
    <property type="project" value="UniProtKB-KW"/>
</dbReference>
<dbReference type="PANTHER" id="PTHR47961:SF4">
    <property type="entry name" value="ACTIVATING SIGNAL COINTEGRATOR 1 COMPLEX SUBUNIT 3"/>
    <property type="match status" value="1"/>
</dbReference>
<dbReference type="FunFam" id="2.60.40.150:FF:000133">
    <property type="entry name" value="Pre-mRNA splicing helicase, putative"/>
    <property type="match status" value="1"/>
</dbReference>
<dbReference type="GO" id="GO:0005524">
    <property type="term" value="F:ATP binding"/>
    <property type="evidence" value="ECO:0007669"/>
    <property type="project" value="UniProtKB-KW"/>
</dbReference>
<evidence type="ECO:0000313" key="13">
    <source>
        <dbReference type="EMBL" id="CAD8441269.1"/>
    </source>
</evidence>
<feature type="domain" description="Helicase ATP-binding" evidence="11">
    <location>
        <begin position="447"/>
        <end position="630"/>
    </location>
</feature>
<dbReference type="Pfam" id="PF18149">
    <property type="entry name" value="Helicase_PWI"/>
    <property type="match status" value="1"/>
</dbReference>
<evidence type="ECO:0000256" key="8">
    <source>
        <dbReference type="ARBA" id="ARBA00023242"/>
    </source>
</evidence>
<evidence type="ECO:0000256" key="4">
    <source>
        <dbReference type="ARBA" id="ARBA00022741"/>
    </source>
</evidence>
<feature type="domain" description="Helicase C-terminal" evidence="12">
    <location>
        <begin position="665"/>
        <end position="878"/>
    </location>
</feature>
<keyword evidence="3" id="KW-0677">Repeat</keyword>
<dbReference type="SMART" id="SM00382">
    <property type="entry name" value="AAA"/>
    <property type="match status" value="2"/>
</dbReference>
<name>A0A7S0D2D4_9EUKA</name>
<dbReference type="InterPro" id="IPR048863">
    <property type="entry name" value="BRR2_plug"/>
</dbReference>
<organism evidence="13">
    <name type="scientific">Amorphochlora amoebiformis</name>
    <dbReference type="NCBI Taxonomy" id="1561963"/>
    <lineage>
        <taxon>Eukaryota</taxon>
        <taxon>Sar</taxon>
        <taxon>Rhizaria</taxon>
        <taxon>Cercozoa</taxon>
        <taxon>Chlorarachniophyceae</taxon>
        <taxon>Amorphochlora</taxon>
    </lineage>
</organism>
<dbReference type="EMBL" id="HBEM01008903">
    <property type="protein sequence ID" value="CAD8441269.1"/>
    <property type="molecule type" value="Transcribed_RNA"/>
</dbReference>
<dbReference type="InterPro" id="IPR036388">
    <property type="entry name" value="WH-like_DNA-bd_sf"/>
</dbReference>
<protein>
    <recommendedName>
        <fullName evidence="2">RNA helicase</fullName>
        <ecNumber evidence="2">3.6.4.13</ecNumber>
    </recommendedName>
</protein>
<dbReference type="InterPro" id="IPR035892">
    <property type="entry name" value="C2_domain_sf"/>
</dbReference>
<dbReference type="InterPro" id="IPR003593">
    <property type="entry name" value="AAA+_ATPase"/>
</dbReference>
<dbReference type="InterPro" id="IPR050474">
    <property type="entry name" value="Hel308_SKI2-like"/>
</dbReference>
<keyword evidence="8" id="KW-0539">Nucleus</keyword>
<dbReference type="InterPro" id="IPR036390">
    <property type="entry name" value="WH_DNA-bd_sf"/>
</dbReference>
<dbReference type="Pfam" id="PF02889">
    <property type="entry name" value="Sec63"/>
    <property type="match status" value="2"/>
</dbReference>
<evidence type="ECO:0000256" key="6">
    <source>
        <dbReference type="ARBA" id="ARBA00022806"/>
    </source>
</evidence>
<dbReference type="FunFam" id="3.40.50.300:FF:000254">
    <property type="entry name" value="U5 small nuclear ribonucleoprotein helicase"/>
    <property type="match status" value="1"/>
</dbReference>
<dbReference type="Gene3D" id="1.10.10.10">
    <property type="entry name" value="Winged helix-like DNA-binding domain superfamily/Winged helix DNA-binding domain"/>
    <property type="match status" value="2"/>
</dbReference>
<dbReference type="InterPro" id="IPR057842">
    <property type="entry name" value="WH_MER3"/>
</dbReference>
<dbReference type="SUPFAM" id="SSF46785">
    <property type="entry name" value="Winged helix' DNA-binding domain"/>
    <property type="match status" value="2"/>
</dbReference>
<dbReference type="GO" id="GO:0003724">
    <property type="term" value="F:RNA helicase activity"/>
    <property type="evidence" value="ECO:0007669"/>
    <property type="project" value="UniProtKB-EC"/>
</dbReference>
<dbReference type="FunFam" id="3.40.50.300:FF:000368">
    <property type="entry name" value="U5 small nuclear ribonucleoprotein 200 kDa helicase"/>
    <property type="match status" value="1"/>
</dbReference>
<evidence type="ECO:0000259" key="11">
    <source>
        <dbReference type="PROSITE" id="PS51192"/>
    </source>
</evidence>
<dbReference type="InterPro" id="IPR041094">
    <property type="entry name" value="Brr2_helicase_PWI"/>
</dbReference>
<dbReference type="Gene3D" id="3.40.50.300">
    <property type="entry name" value="P-loop containing nucleotide triphosphate hydrolases"/>
    <property type="match status" value="4"/>
</dbReference>
<feature type="compositionally biased region" description="Basic and acidic residues" evidence="10">
    <location>
        <begin position="1"/>
        <end position="14"/>
    </location>
</feature>
<evidence type="ECO:0000256" key="5">
    <source>
        <dbReference type="ARBA" id="ARBA00022801"/>
    </source>
</evidence>
<keyword evidence="4" id="KW-0547">Nucleotide-binding</keyword>
<dbReference type="SMART" id="SM00490">
    <property type="entry name" value="HELICc"/>
    <property type="match status" value="2"/>
</dbReference>
<feature type="region of interest" description="Disordered" evidence="10">
    <location>
        <begin position="1"/>
        <end position="37"/>
    </location>
</feature>
<dbReference type="FunFam" id="1.10.10.10:FF:000024">
    <property type="entry name" value="U5 small nuclear ribonucleoprotein helicase"/>
    <property type="match status" value="1"/>
</dbReference>
<dbReference type="FunFam" id="1.10.3380.10:FF:000001">
    <property type="entry name" value="U5 small nuclear ribonucleoprotein helicase"/>
    <property type="match status" value="1"/>
</dbReference>
<dbReference type="PROSITE" id="PS51192">
    <property type="entry name" value="HELICASE_ATP_BIND_1"/>
    <property type="match status" value="2"/>
</dbReference>
<evidence type="ECO:0000256" key="3">
    <source>
        <dbReference type="ARBA" id="ARBA00022737"/>
    </source>
</evidence>
<dbReference type="InterPro" id="IPR027417">
    <property type="entry name" value="P-loop_NTPase"/>
</dbReference>
<dbReference type="FunFam" id="3.40.50.300:FF:000062">
    <property type="entry name" value="U5 small nuclear ribonucleoprotein helicase"/>
    <property type="match status" value="1"/>
</dbReference>
<sequence length="2119" mass="242442">MGDKVKRLRPEERIKKRNQKKREREAGKGQSRSKARKIDTAVNVLNADVDAVYRPQTRDTKQAYEALLSLIQHAMGDKPHDVLQSAADEVLAIMKEDNVKLKVQKQELKKLLGISHKFDDERFGRFINVTKKITDYSAQLETREEKVEDKAGADDEIEVPVIFDASDEEDDSGLDEVKEEDMQEEGVEADRTFKISSKVFQEEKKREDEKMKELQVRSIDAFWLQRQLSEYYKDAHTSVQMAEKVFSILSNPSNDDVACENLLVEELDYDKFSFIRKLRRNRLKIVYCMKLARAKGKEREEIETEMANDAKLAPILQALKKTSTAADRNTERERKQMKEANARMEEDEANADSNDTFWNKKPKAMLDLDSLAFQQGARLMSTKECKLPKNSEIINKKGYQEVHIPCLKEKPFKRSEKLVPFTDLPEWARLPFKGMKTLNRIQSRVYPVAFKSAHNMLICAPTGAGKTNCALLSILRVIGTHMNPDGTINLNSFKIIYVAPMKSLAQEMVLNFGKRLKDYGIKVAELTGDSQLTKQQIDATQILVVTPEKWDIVTRKNGERTYTQLVKLVIIDEIHLLHDSRGPVLESIVARSIRQTESTQQLIRIVGLSATLPNYKDVAMFLRVKLDKGLFFFDNSYRPCPLAQQYIGITAKKAFKRYQMMNEICYDKVMQNAGKNQVLVFVHSRKETVTTSRFLRDTALENEELNKFLADDSGHRAVLQTEAESVKNEALQDLLPYGFAIHHAGMKREDRELVEELFADRHIQVLVCTATLAWGVNLPAHTVIIKGTQIYSPEAGTWVELSPLDIMQMMGRAGRPQFDKFGEGILITSHSELHYYLSLLNEQLPIESQYIKKLADNMNAEISMGTVQNVEEAVQWLGYTYLYVRMLRSPHLYGVDPSSIESDSTLEQRRVDLIHSAATTLEKHNMIKYNRQTGSFQITDLGIVSSHYYITHQSMAVFNEYLKPHMSDIELFRVFSLSSEFQYITVRSEEKLELARLLDKVPIPVKEGIDEPSAKVNVLLQAYISRLPLEGYALMADMVYITQSAGRVMRAMFEIVLKRGWAAAAVKTLNLCNMISHRMWAAQSPLRQFKGIPPGIIKRIEGKEFSWDRLYDLQAHAIGELVRFPSMGKRIHRCVHQLPRVELMAHVQPITRTVLRVELTISPDFAFDQKLHGFAEPFWIIVEDVDGETILHHEYFILKKQFAKEQHSVNFTIPIYEPMPPQYFIRVISNRWLGAATVLPVSFRHLLLPERYAAPTELLDLQPLSISELQNEKFIKLYSGKFETFNPIQTQVFNSVYKNDNNILITAPTGSGKTVCAELAIFRMLSQLASGRRKMSGRCVYIAPLEELADERLADWSEKFGRLGLKVVKLTGGQEDLRTMKTGQIVISTPKAWDIMSRRWKTRKDVQTVSLFIVDEIHLIGGDVGPVLEVIVSRMRYIAAQTENKIRIVALGTSVANAKDLGDWIGASSSYCFNFHPNVRPVPLEIRVQGFGINHYPSRMLAMSKPTYMSIKRLSAGKPVIIFVSSRKQAARASVEMITYAAAEEDPKKFLHADQKDIKEYLAEIENETLKETLANGVGFLHTGLSDKEKRIVHELYKAEAIQVVVVEHKLCWGLTLTAHLVILMGTQSYDGSEHRYVDYPITSVVQMMGRACRPLKDTNGKCTIYCYTPKKEFYKKFLYEPFPVESHLDHMLHNHLNAEIVTRRIETFQDAVDYLTWTFMYRRLTQNPNYYNLQGISHRHLSDHLSELVESTLNDLETSKCISVDEMDLSPLNLGMIASYYYINYTTVELFNSSLSKGTKMKGLLEILSHANEFEMIPLRQGEDRALQKLSRRMPLKVSSEEEFHSPHVKAHLLLQSHFARQLLSPTVQGDRDELLPVALRLLQAIVDVISSAGWLETALAAMELSQMIVQGMWSTDPIVLQIPHMSKELAKKCVSKGIKNVFDILDMEDDDRVKLLGMPAAKLDDVATFCNTYPNIEVKYEILEADEITAGSRVVVQVNLERDADDEEDEEEDQKSYVVEPVYSKRYPVAKQEAWWLVIGDQKKNKLLSIKRVVMRKKVHTLRLDFIAPSEGDYTFKLFFMCDSYLGCDQEFSFKIKVEEGDDDDEDEDEDDMSEDK</sequence>
<dbReference type="Pfam" id="PF21188">
    <property type="entry name" value="BRR2_plug"/>
    <property type="match status" value="1"/>
</dbReference>
<feature type="compositionally biased region" description="Basic and acidic residues" evidence="10">
    <location>
        <begin position="328"/>
        <end position="344"/>
    </location>
</feature>